<dbReference type="EMBL" id="VLTJ01000023">
    <property type="protein sequence ID" value="TSH94847.1"/>
    <property type="molecule type" value="Genomic_DNA"/>
</dbReference>
<dbReference type="GO" id="GO:0009269">
    <property type="term" value="P:response to desiccation"/>
    <property type="evidence" value="ECO:0007669"/>
    <property type="project" value="InterPro"/>
</dbReference>
<dbReference type="Gene3D" id="2.60.40.1820">
    <property type="match status" value="1"/>
</dbReference>
<dbReference type="InterPro" id="IPR013990">
    <property type="entry name" value="WHy-dom"/>
</dbReference>
<proteinExistence type="predicted"/>
<name>A0A556APN5_9BURK</name>
<dbReference type="SUPFAM" id="SSF117070">
    <property type="entry name" value="LEA14-like"/>
    <property type="match status" value="1"/>
</dbReference>
<dbReference type="PROSITE" id="PS51318">
    <property type="entry name" value="TAT"/>
    <property type="match status" value="1"/>
</dbReference>
<feature type="signal peptide" evidence="1">
    <location>
        <begin position="1"/>
        <end position="26"/>
    </location>
</feature>
<evidence type="ECO:0000313" key="4">
    <source>
        <dbReference type="Proteomes" id="UP000318405"/>
    </source>
</evidence>
<reference evidence="3 4" key="1">
    <citation type="submission" date="2019-07" db="EMBL/GenBank/DDBJ databases">
        <title>Qingshengfaniella alkalisoli gen. nov., sp. nov., isolated from saline soil.</title>
        <authorList>
            <person name="Xu L."/>
            <person name="Huang X.-X."/>
            <person name="Sun J.-Q."/>
        </authorList>
    </citation>
    <scope>NUCLEOTIDE SEQUENCE [LARGE SCALE GENOMIC DNA]</scope>
    <source>
        <strain evidence="3 4">DSM 27279</strain>
    </source>
</reference>
<feature type="domain" description="Water stress and hypersensitive response" evidence="2">
    <location>
        <begin position="38"/>
        <end position="158"/>
    </location>
</feature>
<keyword evidence="1" id="KW-0732">Signal</keyword>
<keyword evidence="4" id="KW-1185">Reference proteome</keyword>
<protein>
    <recommendedName>
        <fullName evidence="2">Water stress and hypersensitive response domain-containing protein</fullName>
    </recommendedName>
</protein>
<sequence length="160" mass="16782">MPHSPPPPTRRRVLLAGTCASLLVLAGCAGFGEQAPRVSVAGVEPLAGQGLEMRMNLNLRVQNPSDRALDFNGISLDLDVNGERFASGVSDQSGSIPRYGETLVSVPVTISAMGAVRQLVQLADGRGWSGVPYVMRGRLSGGTFGTTRFSDSGTLRLPGM</sequence>
<dbReference type="Pfam" id="PF03168">
    <property type="entry name" value="LEA_2"/>
    <property type="match status" value="1"/>
</dbReference>
<evidence type="ECO:0000256" key="1">
    <source>
        <dbReference type="SAM" id="SignalP"/>
    </source>
</evidence>
<dbReference type="RefSeq" id="WP_143948493.1">
    <property type="nucleotide sequence ID" value="NZ_BAABMB010000001.1"/>
</dbReference>
<organism evidence="3 4">
    <name type="scientific">Verticiella sediminum</name>
    <dbReference type="NCBI Taxonomy" id="1247510"/>
    <lineage>
        <taxon>Bacteria</taxon>
        <taxon>Pseudomonadati</taxon>
        <taxon>Pseudomonadota</taxon>
        <taxon>Betaproteobacteria</taxon>
        <taxon>Burkholderiales</taxon>
        <taxon>Alcaligenaceae</taxon>
        <taxon>Verticiella</taxon>
    </lineage>
</organism>
<dbReference type="InterPro" id="IPR004864">
    <property type="entry name" value="LEA_2"/>
</dbReference>
<comment type="caution">
    <text evidence="3">The sequence shown here is derived from an EMBL/GenBank/DDBJ whole genome shotgun (WGS) entry which is preliminary data.</text>
</comment>
<dbReference type="Proteomes" id="UP000318405">
    <property type="component" value="Unassembled WGS sequence"/>
</dbReference>
<gene>
    <name evidence="3" type="ORF">FOZ76_11945</name>
</gene>
<evidence type="ECO:0000259" key="2">
    <source>
        <dbReference type="SMART" id="SM00769"/>
    </source>
</evidence>
<evidence type="ECO:0000313" key="3">
    <source>
        <dbReference type="EMBL" id="TSH94847.1"/>
    </source>
</evidence>
<dbReference type="SMART" id="SM00769">
    <property type="entry name" value="WHy"/>
    <property type="match status" value="1"/>
</dbReference>
<dbReference type="AlphaFoldDB" id="A0A556APN5"/>
<dbReference type="InterPro" id="IPR006311">
    <property type="entry name" value="TAT_signal"/>
</dbReference>
<feature type="chain" id="PRO_5022069031" description="Water stress and hypersensitive response domain-containing protein" evidence="1">
    <location>
        <begin position="27"/>
        <end position="160"/>
    </location>
</feature>
<accession>A0A556APN5</accession>
<dbReference type="OrthoDB" id="5421820at2"/>